<protein>
    <submittedName>
        <fullName evidence="1">Bifunctional oligoribonuclease/PAP phosphatase NrnA</fullName>
    </submittedName>
</protein>
<organism evidence="1 2">
    <name type="scientific">Dubosiella muris</name>
    <dbReference type="NCBI Taxonomy" id="3038133"/>
    <lineage>
        <taxon>Bacteria</taxon>
        <taxon>Bacillati</taxon>
        <taxon>Bacillota</taxon>
        <taxon>Erysipelotrichia</taxon>
        <taxon>Erysipelotrichales</taxon>
        <taxon>Erysipelotrichaceae</taxon>
        <taxon>Dubosiella</taxon>
    </lineage>
</organism>
<evidence type="ECO:0000313" key="2">
    <source>
        <dbReference type="Proteomes" id="UP000308836"/>
    </source>
</evidence>
<name>A0AC61R6U4_9FIRM</name>
<accession>A0AC61R6U4</accession>
<evidence type="ECO:0000313" key="1">
    <source>
        <dbReference type="EMBL" id="TGY65840.1"/>
    </source>
</evidence>
<dbReference type="EMBL" id="SRYG01000012">
    <property type="protein sequence ID" value="TGY65840.1"/>
    <property type="molecule type" value="Genomic_DNA"/>
</dbReference>
<dbReference type="Proteomes" id="UP000308836">
    <property type="component" value="Unassembled WGS sequence"/>
</dbReference>
<comment type="caution">
    <text evidence="1">The sequence shown here is derived from an EMBL/GenBank/DDBJ whole genome shotgun (WGS) entry which is preliminary data.</text>
</comment>
<proteinExistence type="predicted"/>
<reference evidence="1" key="1">
    <citation type="submission" date="2019-04" db="EMBL/GenBank/DDBJ databases">
        <title>Microbes associate with the intestines of laboratory mice.</title>
        <authorList>
            <person name="Navarre W."/>
            <person name="Wong E."/>
            <person name="Huang K."/>
            <person name="Tropini C."/>
            <person name="Ng K."/>
            <person name="Yu B."/>
        </authorList>
    </citation>
    <scope>NUCLEOTIDE SEQUENCE</scope>
    <source>
        <strain evidence="1">NM09_H32</strain>
    </source>
</reference>
<sequence>METINKIAEAIEQADTICIFRHQFPDQDAIGSQMGLKTALQSLYPKKKVLALGTMSVDGIVMDTADDATIQNALAIVLDTANQARIDDDRALRAAQVIRIDHHVPVETMGQTEWIDQDASATCELVALYFQARHQTIPANAAQYLYEGLIADNIRFTTSNTRPESFEAGRYLVEQGADVQRANEHNFAITLPEFYYENRVRERARFEKGALTSILSIEDYERCHLTFAQAKDKVYALSNIEEVKVWALFTEKTPGIYNASLRAKTLDIRQIATRFGGGGHACASGIKDLRLEQVEEIIHQLVALAQENEEENCERSV</sequence>
<gene>
    <name evidence="1" type="ORF">E5336_06710</name>
</gene>
<keyword evidence="2" id="KW-1185">Reference proteome</keyword>